<keyword evidence="2" id="KW-1133">Transmembrane helix</keyword>
<dbReference type="AlphaFoldDB" id="A0A918YG17"/>
<feature type="compositionally biased region" description="Polar residues" evidence="1">
    <location>
        <begin position="75"/>
        <end position="85"/>
    </location>
</feature>
<protein>
    <recommendedName>
        <fullName evidence="5">ABC transporter ATP-binding protein</fullName>
    </recommendedName>
</protein>
<evidence type="ECO:0008006" key="5">
    <source>
        <dbReference type="Google" id="ProtNLM"/>
    </source>
</evidence>
<keyword evidence="4" id="KW-1185">Reference proteome</keyword>
<sequence>MLSALRSMPKLVGTTLRMAWHADPRALLAVAFSEIGQGIAAAVGLLAVNAVMHALLGSGGSAPRSTWPPLPRSNGKPSTTRTSAG</sequence>
<name>A0A918YG17_9ACTN</name>
<organism evidence="3 4">
    <name type="scientific">Streptomyces alanosinicus</name>
    <dbReference type="NCBI Taxonomy" id="68171"/>
    <lineage>
        <taxon>Bacteria</taxon>
        <taxon>Bacillati</taxon>
        <taxon>Actinomycetota</taxon>
        <taxon>Actinomycetes</taxon>
        <taxon>Kitasatosporales</taxon>
        <taxon>Streptomycetaceae</taxon>
        <taxon>Streptomyces</taxon>
    </lineage>
</organism>
<reference evidence="3" key="1">
    <citation type="journal article" date="2014" name="Int. J. Syst. Evol. Microbiol.">
        <title>Complete genome sequence of Corynebacterium casei LMG S-19264T (=DSM 44701T), isolated from a smear-ripened cheese.</title>
        <authorList>
            <consortium name="US DOE Joint Genome Institute (JGI-PGF)"/>
            <person name="Walter F."/>
            <person name="Albersmeier A."/>
            <person name="Kalinowski J."/>
            <person name="Ruckert C."/>
        </authorList>
    </citation>
    <scope>NUCLEOTIDE SEQUENCE</scope>
    <source>
        <strain evidence="3">JCM 4714</strain>
    </source>
</reference>
<keyword evidence="2" id="KW-0472">Membrane</keyword>
<keyword evidence="2" id="KW-0812">Transmembrane</keyword>
<proteinExistence type="predicted"/>
<dbReference type="Proteomes" id="UP000655443">
    <property type="component" value="Unassembled WGS sequence"/>
</dbReference>
<comment type="caution">
    <text evidence="3">The sequence shown here is derived from an EMBL/GenBank/DDBJ whole genome shotgun (WGS) entry which is preliminary data.</text>
</comment>
<gene>
    <name evidence="3" type="ORF">GCM10010339_21840</name>
</gene>
<accession>A0A918YG17</accession>
<evidence type="ECO:0000256" key="2">
    <source>
        <dbReference type="SAM" id="Phobius"/>
    </source>
</evidence>
<evidence type="ECO:0000256" key="1">
    <source>
        <dbReference type="SAM" id="MobiDB-lite"/>
    </source>
</evidence>
<reference evidence="3" key="2">
    <citation type="submission" date="2020-09" db="EMBL/GenBank/DDBJ databases">
        <authorList>
            <person name="Sun Q."/>
            <person name="Ohkuma M."/>
        </authorList>
    </citation>
    <scope>NUCLEOTIDE SEQUENCE</scope>
    <source>
        <strain evidence="3">JCM 4714</strain>
    </source>
</reference>
<dbReference type="EMBL" id="BMVG01000003">
    <property type="protein sequence ID" value="GHE01641.1"/>
    <property type="molecule type" value="Genomic_DNA"/>
</dbReference>
<feature type="transmembrane region" description="Helical" evidence="2">
    <location>
        <begin position="26"/>
        <end position="48"/>
    </location>
</feature>
<evidence type="ECO:0000313" key="4">
    <source>
        <dbReference type="Proteomes" id="UP000655443"/>
    </source>
</evidence>
<feature type="region of interest" description="Disordered" evidence="1">
    <location>
        <begin position="59"/>
        <end position="85"/>
    </location>
</feature>
<evidence type="ECO:0000313" key="3">
    <source>
        <dbReference type="EMBL" id="GHE01641.1"/>
    </source>
</evidence>